<comment type="subcellular location">
    <subcellularLocation>
        <location evidence="1">Cytoplasm</location>
        <location evidence="1">Cytosol</location>
    </subcellularLocation>
</comment>
<sequence>MAFIQSLSHFISSGISYRRDSSPSPYVLSTSPPDSTMELYLLEHRLQVCAIAKSDIQYFCYAIIKIALLPEARPNFFSITESNGLYTVILTDEDYKEFPSHRSLKNSNHRWRVLTVSVGAMGVSNELVGISKISKSVIGPLSDHKISVLCVSTYQSDFILVQENQLNVALRVLGNYFKIFNEDHKRVTDNQIACSSPKTPDISAVLPICHPFRSPKSVFCVTGLDASKLSGVVQLLLELIFFSGNQKENNEDSFFHFSVVCGDISLIINKETLEKFPNNVLYTRKNEETWRMVIIGDDLGFDECGIVAQVVDPLASALLSTYYVSTYNMEYCMVLESDIDRVLELFAQRTLDKLKIEENSTIKSMSQVESSELRPGEVQSFKSQEVMKTIASRGCINSPDLFCYVCGYLTDKGHRKTFTPFLRKAYELYFDSKVDSGKSWAPQFICLTCACNLRGWIRNAKNNNHLAFGVPMIWRESSNHITDCYFCLTNVTGFSYKTRSSVKYPDISSVSKPIPHDPVSCPIPTSLTEYRVDDATQEESSSSSNMADSDYNPDDDEIHLINNDDLCDLVRDLALTKGQAELLGSRLKEFNLL</sequence>
<dbReference type="Gene3D" id="3.30.2130.10">
    <property type="entry name" value="VC0802-like"/>
    <property type="match status" value="2"/>
</dbReference>
<dbReference type="GO" id="GO:0005829">
    <property type="term" value="C:cytosol"/>
    <property type="evidence" value="ECO:0007669"/>
    <property type="project" value="UniProtKB-SubCell"/>
</dbReference>
<organism evidence="8">
    <name type="scientific">Hydra vulgaris</name>
    <name type="common">Hydra</name>
    <name type="synonym">Hydra attenuata</name>
    <dbReference type="NCBI Taxonomy" id="6087"/>
    <lineage>
        <taxon>Eukaryota</taxon>
        <taxon>Metazoa</taxon>
        <taxon>Cnidaria</taxon>
        <taxon>Hydrozoa</taxon>
        <taxon>Hydroidolina</taxon>
        <taxon>Anthoathecata</taxon>
        <taxon>Aplanulata</taxon>
        <taxon>Hydridae</taxon>
        <taxon>Hydra</taxon>
    </lineage>
</organism>
<dbReference type="PANTHER" id="PTHR31131">
    <property type="entry name" value="CHROMOSOME 1, WHOLE GENOME SHOTGUN SEQUENCE"/>
    <property type="match status" value="1"/>
</dbReference>
<feature type="domain" description="CASTOR ACT" evidence="5">
    <location>
        <begin position="107"/>
        <end position="173"/>
    </location>
</feature>
<dbReference type="InterPro" id="IPR026249">
    <property type="entry name" value="CASTOR_fam"/>
</dbReference>
<reference evidence="8" key="1">
    <citation type="journal article" date="2013" name="Genome Biol. Evol.">
        <title>Punctuated emergences of genetic and phenotypic innovations in eumetazoan, bilaterian, euteleostome, and hominidae ancestors.</title>
        <authorList>
            <person name="Wenger Y."/>
            <person name="Galliot B."/>
        </authorList>
    </citation>
    <scope>NUCLEOTIDE SEQUENCE</scope>
    <source>
        <tissue evidence="8">Whole animals</tissue>
    </source>
</reference>
<gene>
    <name evidence="8" type="primary">GATSL3</name>
</gene>
<feature type="region of interest" description="Disordered" evidence="4">
    <location>
        <begin position="533"/>
        <end position="555"/>
    </location>
</feature>
<evidence type="ECO:0000256" key="2">
    <source>
        <dbReference type="ARBA" id="ARBA00006827"/>
    </source>
</evidence>
<evidence type="ECO:0000256" key="3">
    <source>
        <dbReference type="ARBA" id="ARBA00022490"/>
    </source>
</evidence>
<protein>
    <submittedName>
        <fullName evidence="8">GATS-like protein 3</fullName>
    </submittedName>
</protein>
<proteinExistence type="evidence at transcript level"/>
<accession>T2M936</accession>
<dbReference type="PRINTS" id="PR02078">
    <property type="entry name" value="GATSLIKEFMLY"/>
</dbReference>
<dbReference type="FunFam" id="3.30.2130.10:FF:000003">
    <property type="entry name" value="Cytosolic arginine sensor for mTORC1 subunit 1"/>
    <property type="match status" value="1"/>
</dbReference>
<dbReference type="InterPro" id="IPR045865">
    <property type="entry name" value="ACT-like_dom_sf"/>
</dbReference>
<keyword evidence="3" id="KW-0963">Cytoplasm</keyword>
<dbReference type="Pfam" id="PF13840">
    <property type="entry name" value="ACT_7"/>
    <property type="match status" value="2"/>
</dbReference>
<feature type="domain" description="Cytosolic arginine sensor for mTORC1 subunit 1/2 ACT-like" evidence="7">
    <location>
        <begin position="210"/>
        <end position="284"/>
    </location>
</feature>
<dbReference type="InterPro" id="IPR040778">
    <property type="entry name" value="CASTOR1_N"/>
</dbReference>
<evidence type="ECO:0000259" key="7">
    <source>
        <dbReference type="Pfam" id="PF21389"/>
    </source>
</evidence>
<evidence type="ECO:0000259" key="6">
    <source>
        <dbReference type="Pfam" id="PF18700"/>
    </source>
</evidence>
<dbReference type="InterPro" id="IPR051719">
    <property type="entry name" value="CASTOR_mTORC1"/>
</dbReference>
<evidence type="ECO:0000256" key="4">
    <source>
        <dbReference type="SAM" id="MobiDB-lite"/>
    </source>
</evidence>
<dbReference type="AlphaFoldDB" id="T2M936"/>
<feature type="domain" description="CASTOR ACT" evidence="5">
    <location>
        <begin position="287"/>
        <end position="345"/>
    </location>
</feature>
<evidence type="ECO:0000313" key="8">
    <source>
        <dbReference type="EMBL" id="CDG68477.1"/>
    </source>
</evidence>
<feature type="domain" description="CASTOR1 N-terminal" evidence="6">
    <location>
        <begin position="45"/>
        <end position="101"/>
    </location>
</feature>
<dbReference type="InterPro" id="IPR027795">
    <property type="entry name" value="CASTOR_ACT_dom"/>
</dbReference>
<dbReference type="PANTHER" id="PTHR31131:SF6">
    <property type="entry name" value="CASTOR ACT DOMAIN-CONTAINING PROTEIN"/>
    <property type="match status" value="1"/>
</dbReference>
<comment type="similarity">
    <text evidence="2">Belongs to the GATS family.</text>
</comment>
<evidence type="ECO:0000259" key="5">
    <source>
        <dbReference type="Pfam" id="PF13840"/>
    </source>
</evidence>
<evidence type="ECO:0000256" key="1">
    <source>
        <dbReference type="ARBA" id="ARBA00004514"/>
    </source>
</evidence>
<dbReference type="OrthoDB" id="58529at2759"/>
<dbReference type="InterPro" id="IPR049479">
    <property type="entry name" value="CASTOR1_ACT-like"/>
</dbReference>
<dbReference type="EMBL" id="HAAD01002245">
    <property type="protein sequence ID" value="CDG68477.1"/>
    <property type="molecule type" value="mRNA"/>
</dbReference>
<dbReference type="Pfam" id="PF21389">
    <property type="entry name" value="CASTOR1_ACT-like"/>
    <property type="match status" value="1"/>
</dbReference>
<dbReference type="SUPFAM" id="SSF55021">
    <property type="entry name" value="ACT-like"/>
    <property type="match status" value="2"/>
</dbReference>
<dbReference type="Pfam" id="PF18700">
    <property type="entry name" value="Castor1_N"/>
    <property type="match status" value="1"/>
</dbReference>
<name>T2M936_HYDVU</name>